<protein>
    <submittedName>
        <fullName evidence="2">GNAT family N-acetyltransferase</fullName>
        <ecNumber evidence="2">2.3.1.-</ecNumber>
    </submittedName>
</protein>
<dbReference type="RefSeq" id="WP_323224867.1">
    <property type="nucleotide sequence ID" value="NZ_JAYGHT010000018.1"/>
</dbReference>
<evidence type="ECO:0000259" key="1">
    <source>
        <dbReference type="PROSITE" id="PS51186"/>
    </source>
</evidence>
<dbReference type="InterPro" id="IPR000182">
    <property type="entry name" value="GNAT_dom"/>
</dbReference>
<dbReference type="InterPro" id="IPR016181">
    <property type="entry name" value="Acyl_CoA_acyltransferase"/>
</dbReference>
<dbReference type="PROSITE" id="PS51186">
    <property type="entry name" value="GNAT"/>
    <property type="match status" value="1"/>
</dbReference>
<feature type="domain" description="N-acetyltransferase" evidence="1">
    <location>
        <begin position="143"/>
        <end position="285"/>
    </location>
</feature>
<gene>
    <name evidence="2" type="ORF">VB854_08310</name>
</gene>
<dbReference type="CDD" id="cd04301">
    <property type="entry name" value="NAT_SF"/>
    <property type="match status" value="1"/>
</dbReference>
<comment type="caution">
    <text evidence="2">The sequence shown here is derived from an EMBL/GenBank/DDBJ whole genome shotgun (WGS) entry which is preliminary data.</text>
</comment>
<reference evidence="2 3" key="1">
    <citation type="submission" date="2023-12" db="EMBL/GenBank/DDBJ databases">
        <title>Baltic Sea Cyanobacteria.</title>
        <authorList>
            <person name="Delbaje E."/>
            <person name="Fewer D.P."/>
            <person name="Shishido T.K."/>
        </authorList>
    </citation>
    <scope>NUCLEOTIDE SEQUENCE [LARGE SCALE GENOMIC DNA]</scope>
    <source>
        <strain evidence="2 3">CCNP 1315</strain>
    </source>
</reference>
<proteinExistence type="predicted"/>
<dbReference type="Gene3D" id="3.40.630.30">
    <property type="match status" value="1"/>
</dbReference>
<accession>A0ABU5TVM2</accession>
<dbReference type="EC" id="2.3.1.-" evidence="2"/>
<dbReference type="InterPro" id="IPR013653">
    <property type="entry name" value="GCN5-like_dom"/>
</dbReference>
<keyword evidence="2" id="KW-0012">Acyltransferase</keyword>
<keyword evidence="2" id="KW-0808">Transferase</keyword>
<organism evidence="2 3">
    <name type="scientific">Limnoraphis robusta CCNP1315</name>
    <dbReference type="NCBI Taxonomy" id="3110306"/>
    <lineage>
        <taxon>Bacteria</taxon>
        <taxon>Bacillati</taxon>
        <taxon>Cyanobacteriota</taxon>
        <taxon>Cyanophyceae</taxon>
        <taxon>Oscillatoriophycideae</taxon>
        <taxon>Oscillatoriales</taxon>
        <taxon>Sirenicapillariaceae</taxon>
        <taxon>Limnoraphis</taxon>
    </lineage>
</organism>
<keyword evidence="3" id="KW-1185">Reference proteome</keyword>
<evidence type="ECO:0000313" key="3">
    <source>
        <dbReference type="Proteomes" id="UP001301728"/>
    </source>
</evidence>
<dbReference type="Pfam" id="PF08445">
    <property type="entry name" value="FR47"/>
    <property type="match status" value="1"/>
</dbReference>
<dbReference type="EMBL" id="JAYGHT010000018">
    <property type="protein sequence ID" value="MEA5518949.1"/>
    <property type="molecule type" value="Genomic_DNA"/>
</dbReference>
<dbReference type="Proteomes" id="UP001301728">
    <property type="component" value="Unassembled WGS sequence"/>
</dbReference>
<sequence length="285" mass="32835">MKINHFDNPQLFYQQAKNYLLRYEAEHNLLLGISQTLIHSPERYGSEPYLATVEEEGKILAVAMRTPPYNFLLSKVENIAAIEIIAQDLYQDKISLPGVSGLTTETEIFTRKWHNLTRQPYEIEMHLRIHQLKQVEPIPKVSGFLRLATENDRALLLNWYEQFIQEAAPSEPANIEQMVDYNLSQNNIYLWENEVPVSLASASKATQNSSRIGPVYTPPEYRKKGYATACVSSLSQLLLDRGDRACYLYTDLANPTSNRIYKNIGYQPVCDWNIYQFEKSSFQSL</sequence>
<dbReference type="SUPFAM" id="SSF55729">
    <property type="entry name" value="Acyl-CoA N-acyltransferases (Nat)"/>
    <property type="match status" value="1"/>
</dbReference>
<evidence type="ECO:0000313" key="2">
    <source>
        <dbReference type="EMBL" id="MEA5518949.1"/>
    </source>
</evidence>
<dbReference type="GO" id="GO:0016746">
    <property type="term" value="F:acyltransferase activity"/>
    <property type="evidence" value="ECO:0007669"/>
    <property type="project" value="UniProtKB-KW"/>
</dbReference>
<name>A0ABU5TVM2_9CYAN</name>